<dbReference type="EMBL" id="JAJGCB010000011">
    <property type="protein sequence ID" value="KAJ8990124.1"/>
    <property type="molecule type" value="Genomic_DNA"/>
</dbReference>
<feature type="transmembrane region" description="Helical" evidence="6">
    <location>
        <begin position="52"/>
        <end position="73"/>
    </location>
</feature>
<feature type="transmembrane region" description="Helical" evidence="6">
    <location>
        <begin position="15"/>
        <end position="40"/>
    </location>
</feature>
<comment type="caution">
    <text evidence="8">The sequence shown here is derived from an EMBL/GenBank/DDBJ whole genome shotgun (WGS) entry which is preliminary data.</text>
</comment>
<dbReference type="PANTHER" id="PTHR23241">
    <property type="entry name" value="LATE EMBRYOGENESIS ABUNDANT PLANTS LEA-RELATED"/>
    <property type="match status" value="1"/>
</dbReference>
<evidence type="ECO:0000259" key="7">
    <source>
        <dbReference type="Pfam" id="PF13664"/>
    </source>
</evidence>
<dbReference type="Pfam" id="PF13664">
    <property type="entry name" value="DUF4149"/>
    <property type="match status" value="1"/>
</dbReference>
<evidence type="ECO:0000256" key="2">
    <source>
        <dbReference type="ARBA" id="ARBA00022692"/>
    </source>
</evidence>
<sequence length="184" mass="20334">MPDTSILYSAAPYHIISYGVLLGAETFQSFIGGIIAFRVLPRPQFATLQQAIFPIYFSLQTALPAILALTFPAERTAIGMTASSVSGVLEPQNRLHVLTPLVTIFLTGLANAAYVGPETTKCMRERKHQETRDGKKSYDSPPHSKEMQKLNEKFGRLHGISTLLNLVGWAATVWYGFYLADRIS</sequence>
<comment type="subcellular location">
    <subcellularLocation>
        <location evidence="1">Membrane</location>
    </subcellularLocation>
</comment>
<dbReference type="AlphaFoldDB" id="A0AAN6ES18"/>
<dbReference type="InterPro" id="IPR053009">
    <property type="entry name" value="Xanthocillin_Biosynth-Assoc"/>
</dbReference>
<dbReference type="GO" id="GO:0016020">
    <property type="term" value="C:membrane"/>
    <property type="evidence" value="ECO:0007669"/>
    <property type="project" value="UniProtKB-SubCell"/>
</dbReference>
<gene>
    <name evidence="8" type="ORF">HRR80_005619</name>
</gene>
<feature type="domain" description="TMEM205-like" evidence="7">
    <location>
        <begin position="17"/>
        <end position="128"/>
    </location>
</feature>
<dbReference type="InterPro" id="IPR025423">
    <property type="entry name" value="TMEM205-like"/>
</dbReference>
<feature type="region of interest" description="Disordered" evidence="5">
    <location>
        <begin position="123"/>
        <end position="146"/>
    </location>
</feature>
<keyword evidence="3 6" id="KW-1133">Transmembrane helix</keyword>
<reference evidence="8" key="1">
    <citation type="submission" date="2023-01" db="EMBL/GenBank/DDBJ databases">
        <title>Exophiala dermititidis isolated from Cystic Fibrosis Patient.</title>
        <authorList>
            <person name="Kurbessoian T."/>
            <person name="Crocker A."/>
            <person name="Murante D."/>
            <person name="Hogan D.A."/>
            <person name="Stajich J.E."/>
        </authorList>
    </citation>
    <scope>NUCLEOTIDE SEQUENCE</scope>
    <source>
        <strain evidence="8">Ex8</strain>
    </source>
</reference>
<protein>
    <recommendedName>
        <fullName evidence="7">TMEM205-like domain-containing protein</fullName>
    </recommendedName>
</protein>
<dbReference type="PANTHER" id="PTHR23241:SF106">
    <property type="entry name" value="DUF4149 DOMAIN-CONTAINING PROTEIN"/>
    <property type="match status" value="1"/>
</dbReference>
<feature type="transmembrane region" description="Helical" evidence="6">
    <location>
        <begin position="93"/>
        <end position="116"/>
    </location>
</feature>
<evidence type="ECO:0000256" key="6">
    <source>
        <dbReference type="SAM" id="Phobius"/>
    </source>
</evidence>
<organism evidence="8 9">
    <name type="scientific">Exophiala dermatitidis</name>
    <name type="common">Black yeast-like fungus</name>
    <name type="synonym">Wangiella dermatitidis</name>
    <dbReference type="NCBI Taxonomy" id="5970"/>
    <lineage>
        <taxon>Eukaryota</taxon>
        <taxon>Fungi</taxon>
        <taxon>Dikarya</taxon>
        <taxon>Ascomycota</taxon>
        <taxon>Pezizomycotina</taxon>
        <taxon>Eurotiomycetes</taxon>
        <taxon>Chaetothyriomycetidae</taxon>
        <taxon>Chaetothyriales</taxon>
        <taxon>Herpotrichiellaceae</taxon>
        <taxon>Exophiala</taxon>
    </lineage>
</organism>
<accession>A0AAN6ES18</accession>
<evidence type="ECO:0000256" key="3">
    <source>
        <dbReference type="ARBA" id="ARBA00022989"/>
    </source>
</evidence>
<name>A0AAN6ES18_EXODE</name>
<evidence type="ECO:0000256" key="5">
    <source>
        <dbReference type="SAM" id="MobiDB-lite"/>
    </source>
</evidence>
<evidence type="ECO:0000256" key="1">
    <source>
        <dbReference type="ARBA" id="ARBA00004370"/>
    </source>
</evidence>
<keyword evidence="2 6" id="KW-0812">Transmembrane</keyword>
<dbReference type="Proteomes" id="UP001161757">
    <property type="component" value="Unassembled WGS sequence"/>
</dbReference>
<keyword evidence="4 6" id="KW-0472">Membrane</keyword>
<proteinExistence type="predicted"/>
<evidence type="ECO:0000313" key="8">
    <source>
        <dbReference type="EMBL" id="KAJ8990124.1"/>
    </source>
</evidence>
<evidence type="ECO:0000313" key="9">
    <source>
        <dbReference type="Proteomes" id="UP001161757"/>
    </source>
</evidence>
<evidence type="ECO:0000256" key="4">
    <source>
        <dbReference type="ARBA" id="ARBA00023136"/>
    </source>
</evidence>
<feature type="transmembrane region" description="Helical" evidence="6">
    <location>
        <begin position="157"/>
        <end position="177"/>
    </location>
</feature>